<dbReference type="GO" id="GO:0103068">
    <property type="term" value="F:leukotriene C4 gamma-glutamyl transferase activity"/>
    <property type="evidence" value="ECO:0007669"/>
    <property type="project" value="UniProtKB-EC"/>
</dbReference>
<feature type="binding site" evidence="10">
    <location>
        <position position="103"/>
    </location>
    <ligand>
        <name>L-glutamate</name>
        <dbReference type="ChEBI" id="CHEBI:29985"/>
    </ligand>
</feature>
<gene>
    <name evidence="13" type="primary">ggt</name>
    <name evidence="13" type="ORF">GTW09_15565</name>
</gene>
<dbReference type="InterPro" id="IPR029055">
    <property type="entry name" value="Ntn_hydrolases_N"/>
</dbReference>
<name>A0A6L9MZ23_9ALTE</name>
<keyword evidence="5 11" id="KW-0378">Hydrolase</keyword>
<dbReference type="NCBIfam" id="TIGR00066">
    <property type="entry name" value="g_glut_trans"/>
    <property type="match status" value="1"/>
</dbReference>
<dbReference type="GO" id="GO:0006750">
    <property type="term" value="P:glutathione biosynthetic process"/>
    <property type="evidence" value="ECO:0007669"/>
    <property type="project" value="UniProtKB-KW"/>
</dbReference>
<feature type="binding site" evidence="10">
    <location>
        <begin position="448"/>
        <end position="449"/>
    </location>
    <ligand>
        <name>L-glutamate</name>
        <dbReference type="ChEBI" id="CHEBI:29985"/>
    </ligand>
</feature>
<evidence type="ECO:0000256" key="2">
    <source>
        <dbReference type="ARBA" id="ARBA00001089"/>
    </source>
</evidence>
<feature type="active site" description="Nucleophile" evidence="9">
    <location>
        <position position="377"/>
    </location>
</feature>
<dbReference type="InterPro" id="IPR043138">
    <property type="entry name" value="GGT_lsub"/>
</dbReference>
<evidence type="ECO:0000256" key="10">
    <source>
        <dbReference type="PIRSR" id="PIRSR600101-2"/>
    </source>
</evidence>
<comment type="similarity">
    <text evidence="3 11">Belongs to the gamma-glutamyltransferase family.</text>
</comment>
<comment type="pathway">
    <text evidence="11">Sulfur metabolism; glutathione metabolism.</text>
</comment>
<dbReference type="UniPathway" id="UPA00204"/>
<comment type="catalytic activity">
    <reaction evidence="8 11">
        <text>an N-terminal (5-L-glutamyl)-[peptide] + an alpha-amino acid = 5-L-glutamyl amino acid + an N-terminal L-alpha-aminoacyl-[peptide]</text>
        <dbReference type="Rhea" id="RHEA:23904"/>
        <dbReference type="Rhea" id="RHEA-COMP:9780"/>
        <dbReference type="Rhea" id="RHEA-COMP:9795"/>
        <dbReference type="ChEBI" id="CHEBI:77644"/>
        <dbReference type="ChEBI" id="CHEBI:78597"/>
        <dbReference type="ChEBI" id="CHEBI:78599"/>
        <dbReference type="ChEBI" id="CHEBI:78608"/>
        <dbReference type="EC" id="2.3.2.2"/>
    </reaction>
</comment>
<organism evidence="13 14">
    <name type="scientific">Alteromonas hispanica</name>
    <dbReference type="NCBI Taxonomy" id="315421"/>
    <lineage>
        <taxon>Bacteria</taxon>
        <taxon>Pseudomonadati</taxon>
        <taxon>Pseudomonadota</taxon>
        <taxon>Gammaproteobacteria</taxon>
        <taxon>Alteromonadales</taxon>
        <taxon>Alteromonadaceae</taxon>
        <taxon>Alteromonas/Salinimonas group</taxon>
        <taxon>Alteromonas</taxon>
    </lineage>
</organism>
<protein>
    <recommendedName>
        <fullName evidence="11">Glutathione hydrolase proenzyme</fullName>
        <ecNumber evidence="11">2.3.2.2</ecNumber>
        <ecNumber evidence="11">3.4.19.13</ecNumber>
    </recommendedName>
    <component>
        <recommendedName>
            <fullName evidence="11">Glutathione hydrolase large chain</fullName>
        </recommendedName>
    </component>
    <component>
        <recommendedName>
            <fullName evidence="11">Glutathione hydrolase small chain</fullName>
        </recommendedName>
    </component>
</protein>
<dbReference type="Gene3D" id="3.60.20.40">
    <property type="match status" value="1"/>
</dbReference>
<keyword evidence="11" id="KW-0317">Glutathione biosynthesis</keyword>
<comment type="PTM">
    <text evidence="11">Cleaved by autocatalysis into a large and a small subunit.</text>
</comment>
<dbReference type="EMBL" id="JAAAWP010000012">
    <property type="protein sequence ID" value="NDW22940.1"/>
    <property type="molecule type" value="Genomic_DNA"/>
</dbReference>
<dbReference type="GO" id="GO:0006751">
    <property type="term" value="P:glutathione catabolic process"/>
    <property type="evidence" value="ECO:0007669"/>
    <property type="project" value="UniProtKB-UniRule"/>
</dbReference>
<feature type="signal peptide" evidence="12">
    <location>
        <begin position="1"/>
        <end position="21"/>
    </location>
</feature>
<keyword evidence="4 11" id="KW-0808">Transferase</keyword>
<dbReference type="Gene3D" id="1.10.246.130">
    <property type="match status" value="1"/>
</dbReference>
<dbReference type="InterPro" id="IPR000101">
    <property type="entry name" value="GGT_peptidase"/>
</dbReference>
<dbReference type="AlphaFoldDB" id="A0A6L9MZ23"/>
<evidence type="ECO:0000256" key="4">
    <source>
        <dbReference type="ARBA" id="ARBA00022679"/>
    </source>
</evidence>
<dbReference type="EC" id="3.4.19.13" evidence="11"/>
<feature type="binding site" evidence="10">
    <location>
        <begin position="395"/>
        <end position="397"/>
    </location>
    <ligand>
        <name>L-glutamate</name>
        <dbReference type="ChEBI" id="CHEBI:29985"/>
    </ligand>
</feature>
<reference evidence="13 14" key="1">
    <citation type="submission" date="2020-01" db="EMBL/GenBank/DDBJ databases">
        <title>Genomes of bacteria type strains.</title>
        <authorList>
            <person name="Chen J."/>
            <person name="Zhu S."/>
            <person name="Yang J."/>
        </authorList>
    </citation>
    <scope>NUCLEOTIDE SEQUENCE [LARGE SCALE GENOMIC DNA]</scope>
    <source>
        <strain evidence="13 14">LMG 22958</strain>
    </source>
</reference>
<dbReference type="RefSeq" id="WP_163112619.1">
    <property type="nucleotide sequence ID" value="NZ_JAAAWP010000012.1"/>
</dbReference>
<dbReference type="PRINTS" id="PR01210">
    <property type="entry name" value="GGTRANSPTASE"/>
</dbReference>
<dbReference type="EC" id="2.3.2.2" evidence="11"/>
<sequence>MIQRIILVAAIFLTASCTYTATNTATNNAEQIQNANKQHAVAMPDSYSADAAMAVLQEGGNAIDAAIAAQFVLAVTLPEAGNIGGGGFMTIKFEDTTNFLDYREMAPERAHRDMYLDANGNVKPYESLFGAKASGIPGTVAGMWAAHKKYGSLSWQRLLAPAVRLAKDGFIVHSKLANNISNYISRTQENNINSNFAQYFQQAKAGSLFKQPELANTLQTIQKEGERGFYEGGVANLIVDFMAQNGGLISHDDLAAYKAVWRDPLQISWQGYELVTAPPPSSGGVAVAQWIGMLEAFTANRELPEQNSSEYIHIMSEIGKRVFADRAEYLGDPDFVSVPVTALTQPQYIANRAKEIQPNRISPTPNVKPGLPESEDTTHFSIIDKWGNAIANTTTINLTFGSGVVVTGAGFLLNDEMDDFSAKPGVPNFFGAVGGEANAIEPYKRMLSSMTPTLVTKDNSVVLATGSPGGTTIISSVAQSLLNALLYDMSADDAVNTPRFHHQLFPKDTIRMHDGFNANTVQKLKGMGYVIDNRRFGDVHLIKRTAKGIDAASEASGRGKSIVLPAE</sequence>
<feature type="binding site" evidence="10">
    <location>
        <position position="419"/>
    </location>
    <ligand>
        <name>L-glutamate</name>
        <dbReference type="ChEBI" id="CHEBI:29985"/>
    </ligand>
</feature>
<dbReference type="InterPro" id="IPR043137">
    <property type="entry name" value="GGT_ssub_C"/>
</dbReference>
<keyword evidence="12" id="KW-0732">Signal</keyword>
<dbReference type="Pfam" id="PF01019">
    <property type="entry name" value="G_glu_transpept"/>
    <property type="match status" value="1"/>
</dbReference>
<feature type="chain" id="PRO_5026891919" description="Glutathione hydrolase proenzyme" evidence="12">
    <location>
        <begin position="22"/>
        <end position="567"/>
    </location>
</feature>
<dbReference type="GO" id="GO:0036374">
    <property type="term" value="F:glutathione hydrolase activity"/>
    <property type="evidence" value="ECO:0007669"/>
    <property type="project" value="UniProtKB-UniRule"/>
</dbReference>
<feature type="binding site" evidence="10">
    <location>
        <position position="470"/>
    </location>
    <ligand>
        <name>L-glutamate</name>
        <dbReference type="ChEBI" id="CHEBI:29985"/>
    </ligand>
</feature>
<evidence type="ECO:0000256" key="5">
    <source>
        <dbReference type="ARBA" id="ARBA00022801"/>
    </source>
</evidence>
<keyword evidence="14" id="KW-1185">Reference proteome</keyword>
<comment type="caution">
    <text evidence="13">The sequence shown here is derived from an EMBL/GenBank/DDBJ whole genome shotgun (WGS) entry which is preliminary data.</text>
</comment>
<evidence type="ECO:0000256" key="12">
    <source>
        <dbReference type="SAM" id="SignalP"/>
    </source>
</evidence>
<evidence type="ECO:0000256" key="3">
    <source>
        <dbReference type="ARBA" id="ARBA00009381"/>
    </source>
</evidence>
<keyword evidence="6 11" id="KW-0865">Zymogen</keyword>
<comment type="catalytic activity">
    <reaction evidence="1 11">
        <text>an S-substituted glutathione + H2O = an S-substituted L-cysteinylglycine + L-glutamate</text>
        <dbReference type="Rhea" id="RHEA:59468"/>
        <dbReference type="ChEBI" id="CHEBI:15377"/>
        <dbReference type="ChEBI" id="CHEBI:29985"/>
        <dbReference type="ChEBI" id="CHEBI:90779"/>
        <dbReference type="ChEBI" id="CHEBI:143103"/>
        <dbReference type="EC" id="3.4.19.13"/>
    </reaction>
</comment>
<dbReference type="PROSITE" id="PS51257">
    <property type="entry name" value="PROKAR_LIPOPROTEIN"/>
    <property type="match status" value="1"/>
</dbReference>
<accession>A0A6L9MZ23</accession>
<evidence type="ECO:0000256" key="7">
    <source>
        <dbReference type="ARBA" id="ARBA00023315"/>
    </source>
</evidence>
<comment type="subunit">
    <text evidence="11">This enzyme consists of two polypeptide chains, which are synthesized in precursor form from a single polypeptide.</text>
</comment>
<dbReference type="PANTHER" id="PTHR43199">
    <property type="entry name" value="GLUTATHIONE HYDROLASE"/>
    <property type="match status" value="1"/>
</dbReference>
<dbReference type="InterPro" id="IPR051792">
    <property type="entry name" value="GGT_bact"/>
</dbReference>
<proteinExistence type="inferred from homology"/>
<evidence type="ECO:0000313" key="14">
    <source>
        <dbReference type="Proteomes" id="UP000478837"/>
    </source>
</evidence>
<dbReference type="PANTHER" id="PTHR43199:SF1">
    <property type="entry name" value="GLUTATHIONE HYDROLASE PROENZYME"/>
    <property type="match status" value="1"/>
</dbReference>
<keyword evidence="7 11" id="KW-0012">Acyltransferase</keyword>
<dbReference type="Proteomes" id="UP000478837">
    <property type="component" value="Unassembled WGS sequence"/>
</dbReference>
<dbReference type="SUPFAM" id="SSF56235">
    <property type="entry name" value="N-terminal nucleophile aminohydrolases (Ntn hydrolases)"/>
    <property type="match status" value="1"/>
</dbReference>
<evidence type="ECO:0000256" key="9">
    <source>
        <dbReference type="PIRSR" id="PIRSR600101-1"/>
    </source>
</evidence>
<evidence type="ECO:0000256" key="6">
    <source>
        <dbReference type="ARBA" id="ARBA00023145"/>
    </source>
</evidence>
<evidence type="ECO:0000256" key="11">
    <source>
        <dbReference type="RuleBase" id="RU368036"/>
    </source>
</evidence>
<evidence type="ECO:0000313" key="13">
    <source>
        <dbReference type="EMBL" id="NDW22940.1"/>
    </source>
</evidence>
<evidence type="ECO:0000256" key="8">
    <source>
        <dbReference type="ARBA" id="ARBA00047417"/>
    </source>
</evidence>
<comment type="catalytic activity">
    <reaction evidence="2 11">
        <text>glutathione + H2O = L-cysteinylglycine + L-glutamate</text>
        <dbReference type="Rhea" id="RHEA:28807"/>
        <dbReference type="ChEBI" id="CHEBI:15377"/>
        <dbReference type="ChEBI" id="CHEBI:29985"/>
        <dbReference type="ChEBI" id="CHEBI:57925"/>
        <dbReference type="ChEBI" id="CHEBI:61694"/>
        <dbReference type="EC" id="3.4.19.13"/>
    </reaction>
</comment>
<evidence type="ECO:0000256" key="1">
    <source>
        <dbReference type="ARBA" id="ARBA00001049"/>
    </source>
</evidence>